<dbReference type="EMBL" id="PGFF01000001">
    <property type="protein sequence ID" value="PJJ71317.1"/>
    <property type="molecule type" value="Genomic_DNA"/>
</dbReference>
<dbReference type="PANTHER" id="PTHR35176:SF11">
    <property type="entry name" value="PYRIDOXAMINE 5'-PHOSPHATE OXIDASE FAMILY PROTEIN"/>
    <property type="match status" value="1"/>
</dbReference>
<gene>
    <name evidence="3" type="ORF">CLV46_0860</name>
</gene>
<dbReference type="SUPFAM" id="SSF50475">
    <property type="entry name" value="FMN-binding split barrel"/>
    <property type="match status" value="1"/>
</dbReference>
<accession>A0A2M9CHF2</accession>
<evidence type="ECO:0000259" key="2">
    <source>
        <dbReference type="Pfam" id="PF01243"/>
    </source>
</evidence>
<name>A0A2M9CHF2_9MICO</name>
<evidence type="ECO:0000313" key="4">
    <source>
        <dbReference type="Proteomes" id="UP000228758"/>
    </source>
</evidence>
<dbReference type="AlphaFoldDB" id="A0A2M9CHF2"/>
<dbReference type="Gene3D" id="2.30.110.10">
    <property type="entry name" value="Electron Transport, Fmn-binding Protein, Chain A"/>
    <property type="match status" value="1"/>
</dbReference>
<keyword evidence="1" id="KW-0560">Oxidoreductase</keyword>
<protein>
    <recommendedName>
        <fullName evidence="2">Pyridoxamine 5'-phosphate oxidase N-terminal domain-containing protein</fullName>
    </recommendedName>
</protein>
<dbReference type="NCBIfam" id="TIGR03666">
    <property type="entry name" value="Rv2061_F420"/>
    <property type="match status" value="1"/>
</dbReference>
<comment type="caution">
    <text evidence="3">The sequence shown here is derived from an EMBL/GenBank/DDBJ whole genome shotgun (WGS) entry which is preliminary data.</text>
</comment>
<dbReference type="InterPro" id="IPR011576">
    <property type="entry name" value="Pyridox_Oxase_N"/>
</dbReference>
<dbReference type="RefSeq" id="WP_100363626.1">
    <property type="nucleotide sequence ID" value="NZ_PGFF01000001.1"/>
</dbReference>
<proteinExistence type="predicted"/>
<keyword evidence="4" id="KW-1185">Reference proteome</keyword>
<feature type="domain" description="Pyridoxamine 5'-phosphate oxidase N-terminal" evidence="2">
    <location>
        <begin position="10"/>
        <end position="128"/>
    </location>
</feature>
<evidence type="ECO:0000256" key="1">
    <source>
        <dbReference type="ARBA" id="ARBA00023002"/>
    </source>
</evidence>
<dbReference type="Pfam" id="PF01243">
    <property type="entry name" value="PNPOx_N"/>
    <property type="match status" value="1"/>
</dbReference>
<evidence type="ECO:0000313" key="3">
    <source>
        <dbReference type="EMBL" id="PJJ71317.1"/>
    </source>
</evidence>
<dbReference type="InterPro" id="IPR052019">
    <property type="entry name" value="F420H2_bilvrd_red/Heme_oxyg"/>
</dbReference>
<dbReference type="GO" id="GO:0005829">
    <property type="term" value="C:cytosol"/>
    <property type="evidence" value="ECO:0007669"/>
    <property type="project" value="TreeGrafter"/>
</dbReference>
<dbReference type="GO" id="GO:0070967">
    <property type="term" value="F:coenzyme F420 binding"/>
    <property type="evidence" value="ECO:0007669"/>
    <property type="project" value="TreeGrafter"/>
</dbReference>
<reference evidence="3 4" key="1">
    <citation type="submission" date="2017-11" db="EMBL/GenBank/DDBJ databases">
        <title>Genomic Encyclopedia of Archaeal and Bacterial Type Strains, Phase II (KMG-II): From Individual Species to Whole Genera.</title>
        <authorList>
            <person name="Goeker M."/>
        </authorList>
    </citation>
    <scope>NUCLEOTIDE SEQUENCE [LARGE SCALE GENOMIC DNA]</scope>
    <source>
        <strain evidence="3 4">DSM 27393</strain>
    </source>
</reference>
<dbReference type="InterPro" id="IPR012349">
    <property type="entry name" value="Split_barrel_FMN-bd"/>
</dbReference>
<dbReference type="PANTHER" id="PTHR35176">
    <property type="entry name" value="HEME OXYGENASE HI_0854-RELATED"/>
    <property type="match status" value="1"/>
</dbReference>
<dbReference type="Proteomes" id="UP000228758">
    <property type="component" value="Unassembled WGS sequence"/>
</dbReference>
<organism evidence="3 4">
    <name type="scientific">Diaminobutyricimonas aerilata</name>
    <dbReference type="NCBI Taxonomy" id="1162967"/>
    <lineage>
        <taxon>Bacteria</taxon>
        <taxon>Bacillati</taxon>
        <taxon>Actinomycetota</taxon>
        <taxon>Actinomycetes</taxon>
        <taxon>Micrococcales</taxon>
        <taxon>Microbacteriaceae</taxon>
        <taxon>Diaminobutyricimonas</taxon>
    </lineage>
</organism>
<dbReference type="OrthoDB" id="5738083at2"/>
<sequence length="130" mass="14435">MTTTPLPALGDERFVSLSTFRRSGVPVSTPVWILQQGDELLVTTPAGSGKVKRLRNDPRVELRPCSRRGAVAEEAPIASGTARIVDDPAAVQRHGHGFARKYGFEYRLFMLIERIARRGNPQRVILRIAD</sequence>
<dbReference type="GO" id="GO:0016627">
    <property type="term" value="F:oxidoreductase activity, acting on the CH-CH group of donors"/>
    <property type="evidence" value="ECO:0007669"/>
    <property type="project" value="TreeGrafter"/>
</dbReference>
<dbReference type="InterPro" id="IPR019965">
    <property type="entry name" value="PPOX_F420-dep_Rv2061_put"/>
</dbReference>